<protein>
    <submittedName>
        <fullName evidence="3">Metallophosphoesterase</fullName>
    </submittedName>
</protein>
<evidence type="ECO:0000256" key="1">
    <source>
        <dbReference type="ARBA" id="ARBA00006654"/>
    </source>
</evidence>
<dbReference type="GO" id="GO:0046872">
    <property type="term" value="F:metal ion binding"/>
    <property type="evidence" value="ECO:0007669"/>
    <property type="project" value="InterPro"/>
</dbReference>
<dbReference type="InterPro" id="IPR029052">
    <property type="entry name" value="Metallo-depent_PP-like"/>
</dbReference>
<organism evidence="3 4">
    <name type="scientific">Candidatus Egerieousia excrementavium</name>
    <dbReference type="NCBI Taxonomy" id="2840778"/>
    <lineage>
        <taxon>Bacteria</taxon>
        <taxon>Pseudomonadati</taxon>
        <taxon>Bacteroidota</taxon>
        <taxon>Bacteroidia</taxon>
        <taxon>Bacteroidales</taxon>
        <taxon>Candidatus Egerieousia</taxon>
    </lineage>
</organism>
<gene>
    <name evidence="3" type="ORF">IAC68_07345</name>
</gene>
<dbReference type="SUPFAM" id="SSF56300">
    <property type="entry name" value="Metallo-dependent phosphatases"/>
    <property type="match status" value="1"/>
</dbReference>
<proteinExistence type="inferred from homology"/>
<comment type="similarity">
    <text evidence="1">Belongs to the 5'-nucleotidase family.</text>
</comment>
<dbReference type="PRINTS" id="PR01607">
    <property type="entry name" value="APYRASEFAMLY"/>
</dbReference>
<sequence length="278" mass="30228">MKALKLYFILSFLVIGTVVLDGQDLVILHTNDTHSQITPQTSGDGAGLGGYERREAYVNSVRSEMGADKVLLLDAGDFSQGTPYFSIFKGDVEIELMNALGYDVACLGNHEFDNGQAELARRLSNAAFVTVCANYDFRQTPLEGVVKPYTIVEKAGRKIGIIGALTDIGGIVAKNNIKGLSYINPVDTVNALAAELKNEKMCDLVLLLSHCGYYGGNKTSPGDIDIAEMSENVDIIVGGHTHTRLTEKKIYKNRVGKSVTVVQDGEKGEYVGRIDIWF</sequence>
<dbReference type="PANTHER" id="PTHR11575">
    <property type="entry name" value="5'-NUCLEOTIDASE-RELATED"/>
    <property type="match status" value="1"/>
</dbReference>
<dbReference type="Proteomes" id="UP000823635">
    <property type="component" value="Unassembled WGS sequence"/>
</dbReference>
<evidence type="ECO:0000259" key="2">
    <source>
        <dbReference type="Pfam" id="PF00149"/>
    </source>
</evidence>
<reference evidence="3" key="2">
    <citation type="journal article" date="2021" name="PeerJ">
        <title>Extensive microbial diversity within the chicken gut microbiome revealed by metagenomics and culture.</title>
        <authorList>
            <person name="Gilroy R."/>
            <person name="Ravi A."/>
            <person name="Getino M."/>
            <person name="Pursley I."/>
            <person name="Horton D.L."/>
            <person name="Alikhan N.F."/>
            <person name="Baker D."/>
            <person name="Gharbi K."/>
            <person name="Hall N."/>
            <person name="Watson M."/>
            <person name="Adriaenssens E.M."/>
            <person name="Foster-Nyarko E."/>
            <person name="Jarju S."/>
            <person name="Secka A."/>
            <person name="Antonio M."/>
            <person name="Oren A."/>
            <person name="Chaudhuri R.R."/>
            <person name="La Ragione R."/>
            <person name="Hildebrand F."/>
            <person name="Pallen M.J."/>
        </authorList>
    </citation>
    <scope>NUCLEOTIDE SEQUENCE</scope>
    <source>
        <strain evidence="3">15467</strain>
    </source>
</reference>
<dbReference type="InterPro" id="IPR004843">
    <property type="entry name" value="Calcineurin-like_PHP"/>
</dbReference>
<dbReference type="Pfam" id="PF00149">
    <property type="entry name" value="Metallophos"/>
    <property type="match status" value="1"/>
</dbReference>
<dbReference type="GO" id="GO:0000166">
    <property type="term" value="F:nucleotide binding"/>
    <property type="evidence" value="ECO:0007669"/>
    <property type="project" value="InterPro"/>
</dbReference>
<feature type="domain" description="Calcineurin-like phosphoesterase" evidence="2">
    <location>
        <begin position="26"/>
        <end position="243"/>
    </location>
</feature>
<comment type="caution">
    <text evidence="3">The sequence shown here is derived from an EMBL/GenBank/DDBJ whole genome shotgun (WGS) entry which is preliminary data.</text>
</comment>
<dbReference type="InterPro" id="IPR006179">
    <property type="entry name" value="5_nucleotidase/apyrase"/>
</dbReference>
<accession>A0A9D9GWK2</accession>
<evidence type="ECO:0000313" key="4">
    <source>
        <dbReference type="Proteomes" id="UP000823635"/>
    </source>
</evidence>
<evidence type="ECO:0000313" key="3">
    <source>
        <dbReference type="EMBL" id="MBO8429725.1"/>
    </source>
</evidence>
<dbReference type="AlphaFoldDB" id="A0A9D9GWK2"/>
<dbReference type="PROSITE" id="PS00785">
    <property type="entry name" value="5_NUCLEOTIDASE_1"/>
    <property type="match status" value="1"/>
</dbReference>
<dbReference type="PROSITE" id="PS00786">
    <property type="entry name" value="5_NUCLEOTIDASE_2"/>
    <property type="match status" value="1"/>
</dbReference>
<dbReference type="GO" id="GO:0016788">
    <property type="term" value="F:hydrolase activity, acting on ester bonds"/>
    <property type="evidence" value="ECO:0007669"/>
    <property type="project" value="InterPro"/>
</dbReference>
<dbReference type="InterPro" id="IPR006146">
    <property type="entry name" value="5'-Nucleotdase_CS"/>
</dbReference>
<dbReference type="Gene3D" id="3.60.21.10">
    <property type="match status" value="1"/>
</dbReference>
<name>A0A9D9GWK2_9BACT</name>
<dbReference type="EMBL" id="JADINB010000155">
    <property type="protein sequence ID" value="MBO8429725.1"/>
    <property type="molecule type" value="Genomic_DNA"/>
</dbReference>
<dbReference type="GO" id="GO:0009166">
    <property type="term" value="P:nucleotide catabolic process"/>
    <property type="evidence" value="ECO:0007669"/>
    <property type="project" value="InterPro"/>
</dbReference>
<reference evidence="3" key="1">
    <citation type="submission" date="2020-10" db="EMBL/GenBank/DDBJ databases">
        <authorList>
            <person name="Gilroy R."/>
        </authorList>
    </citation>
    <scope>NUCLEOTIDE SEQUENCE</scope>
    <source>
        <strain evidence="3">15467</strain>
    </source>
</reference>
<dbReference type="PANTHER" id="PTHR11575:SF24">
    <property type="entry name" value="5'-NUCLEOTIDASE"/>
    <property type="match status" value="1"/>
</dbReference>